<reference evidence="4" key="2">
    <citation type="submission" date="2011-06" db="EMBL/GenBank/DDBJ databases">
        <title>The complete genome sequence of Alicyclobacillus acidocaldarius sp. Tc-4-1.</title>
        <authorList>
            <person name="Chen Y."/>
            <person name="He Y."/>
            <person name="Dong Z."/>
            <person name="Hu S."/>
        </authorList>
    </citation>
    <scope>NUCLEOTIDE SEQUENCE [LARGE SCALE GENOMIC DNA]</scope>
    <source>
        <strain evidence="4">Tc-4-1</strain>
    </source>
</reference>
<dbReference type="EMBL" id="CP002902">
    <property type="protein sequence ID" value="AEJ43292.1"/>
    <property type="molecule type" value="Genomic_DNA"/>
</dbReference>
<dbReference type="AlphaFoldDB" id="F8II02"/>
<dbReference type="HOGENOM" id="CLU_1657136_0_0_9"/>
<dbReference type="Proteomes" id="UP000000292">
    <property type="component" value="Chromosome"/>
</dbReference>
<accession>F8II02</accession>
<feature type="coiled-coil region" evidence="1">
    <location>
        <begin position="3"/>
        <end position="37"/>
    </location>
</feature>
<dbReference type="PATRIC" id="fig|1048834.4.peg.1290"/>
<evidence type="ECO:0000313" key="4">
    <source>
        <dbReference type="Proteomes" id="UP000000292"/>
    </source>
</evidence>
<feature type="compositionally biased region" description="Basic and acidic residues" evidence="2">
    <location>
        <begin position="69"/>
        <end position="84"/>
    </location>
</feature>
<keyword evidence="1" id="KW-0175">Coiled coil</keyword>
<name>F8II02_ALIAT</name>
<dbReference type="KEGG" id="aad:TC41_1355"/>
<gene>
    <name evidence="3" type="ordered locus">TC41_1355</name>
</gene>
<dbReference type="STRING" id="1048834.TC41_1355"/>
<proteinExistence type="predicted"/>
<evidence type="ECO:0000313" key="3">
    <source>
        <dbReference type="EMBL" id="AEJ43292.1"/>
    </source>
</evidence>
<feature type="region of interest" description="Disordered" evidence="2">
    <location>
        <begin position="69"/>
        <end position="107"/>
    </location>
</feature>
<evidence type="ECO:0000256" key="1">
    <source>
        <dbReference type="SAM" id="Coils"/>
    </source>
</evidence>
<sequence>MAIQVLEELYREWDQRSRILEARIQALETAVARMTAEVGEALHGARHGGNHAVNGDFVPKQMEGLSELDFQHEAPLESAAEKGEQGASAGAVDAWTEDREPARPSVHASQERLYFSILDLLHEGRSRDEIRDLLGVSADEIARVEQLLCRVEPSEPGVH</sequence>
<reference evidence="3 4" key="1">
    <citation type="journal article" date="2011" name="J. Bacteriol.">
        <title>Complete Genome Sequence of Alicyclobacillus acidocaldarius Strain Tc-4-1.</title>
        <authorList>
            <person name="Chen Y."/>
            <person name="He Y."/>
            <person name="Zhang B."/>
            <person name="Yang J."/>
            <person name="Li W."/>
            <person name="Dong Z."/>
            <person name="Hu S."/>
        </authorList>
    </citation>
    <scope>NUCLEOTIDE SEQUENCE [LARGE SCALE GENOMIC DNA]</scope>
    <source>
        <strain evidence="3 4">Tc-4-1</strain>
    </source>
</reference>
<protein>
    <submittedName>
        <fullName evidence="3">Uncharacterized protein</fullName>
    </submittedName>
</protein>
<organism evidence="3 4">
    <name type="scientific">Alicyclobacillus acidocaldarius (strain Tc-4-1)</name>
    <name type="common">Bacillus acidocaldarius</name>
    <dbReference type="NCBI Taxonomy" id="1048834"/>
    <lineage>
        <taxon>Bacteria</taxon>
        <taxon>Bacillati</taxon>
        <taxon>Bacillota</taxon>
        <taxon>Bacilli</taxon>
        <taxon>Bacillales</taxon>
        <taxon>Alicyclobacillaceae</taxon>
        <taxon>Alicyclobacillus</taxon>
    </lineage>
</organism>
<evidence type="ECO:0000256" key="2">
    <source>
        <dbReference type="SAM" id="MobiDB-lite"/>
    </source>
</evidence>